<dbReference type="AlphaFoldDB" id="A4WS55"/>
<reference evidence="1" key="1">
    <citation type="submission" date="2007-04" db="EMBL/GenBank/DDBJ databases">
        <title>Complete sequence of chromosome of Rhodobacter sphaeroides ATCC 17025.</title>
        <authorList>
            <consortium name="US DOE Joint Genome Institute"/>
            <person name="Copeland A."/>
            <person name="Lucas S."/>
            <person name="Lapidus A."/>
            <person name="Barry K."/>
            <person name="Detter J.C."/>
            <person name="Glavina del Rio T."/>
            <person name="Hammon N."/>
            <person name="Israni S."/>
            <person name="Dalin E."/>
            <person name="Tice H."/>
            <person name="Pitluck S."/>
            <person name="Chertkov O."/>
            <person name="Brettin T."/>
            <person name="Bruce D."/>
            <person name="Han C."/>
            <person name="Schmutz J."/>
            <person name="Larimer F."/>
            <person name="Land M."/>
            <person name="Hauser L."/>
            <person name="Kyrpides N."/>
            <person name="Kim E."/>
            <person name="Richardson P."/>
            <person name="Mackenzie C."/>
            <person name="Choudhary M."/>
            <person name="Donohue T.J."/>
            <person name="Kaplan S."/>
        </authorList>
    </citation>
    <scope>NUCLEOTIDE SEQUENCE [LARGE SCALE GENOMIC DNA]</scope>
    <source>
        <strain evidence="1">ATCC 17025</strain>
    </source>
</reference>
<dbReference type="KEGG" id="rsq:Rsph17025_2082"/>
<organism evidence="1">
    <name type="scientific">Cereibacter sphaeroides (strain ATCC 17025 / ATH 2.4.3)</name>
    <name type="common">Rhodobacter sphaeroides</name>
    <dbReference type="NCBI Taxonomy" id="349102"/>
    <lineage>
        <taxon>Bacteria</taxon>
        <taxon>Pseudomonadati</taxon>
        <taxon>Pseudomonadota</taxon>
        <taxon>Alphaproteobacteria</taxon>
        <taxon>Rhodobacterales</taxon>
        <taxon>Paracoccaceae</taxon>
        <taxon>Cereibacter</taxon>
    </lineage>
</organism>
<dbReference type="EMBL" id="CP000661">
    <property type="protein sequence ID" value="ABP70219.1"/>
    <property type="molecule type" value="Genomic_DNA"/>
</dbReference>
<dbReference type="EMBL" id="CP000661">
    <property type="protein sequence ID" value="ABP70973.1"/>
    <property type="molecule type" value="Genomic_DNA"/>
</dbReference>
<proteinExistence type="predicted"/>
<accession>A4WS55</accession>
<gene>
    <name evidence="1" type="ordered locus">Rsph17025_1318</name>
    <name evidence="2" type="ordered locus">Rsph17025_2082</name>
</gene>
<dbReference type="STRING" id="349102.Rsph17025_1318"/>
<dbReference type="BioCyc" id="RSPH349102:G1G8M-2148-MONOMER"/>
<sequence>MGYKLHHQPIAGESYRRCHQIIIDNPLDRAPAITFGQETIIGTGAGEVLHVPMAPISLAFDPAVEIPIVDPQTGQPTGATISQAEVYALIYSAYIAAAEGGAAPSTEETA</sequence>
<evidence type="ECO:0000313" key="1">
    <source>
        <dbReference type="EMBL" id="ABP70219.1"/>
    </source>
</evidence>
<dbReference type="KEGG" id="rsq:Rsph17025_1318"/>
<protein>
    <submittedName>
        <fullName evidence="1">Uncharacterized protein</fullName>
    </submittedName>
</protein>
<dbReference type="HOGENOM" id="CLU_2169116_0_0_5"/>
<dbReference type="BioCyc" id="RSPH349102:G1G8M-1353-MONOMER"/>
<evidence type="ECO:0000313" key="2">
    <source>
        <dbReference type="EMBL" id="ABP70973.1"/>
    </source>
</evidence>
<name>A4WS55_CERS5</name>